<dbReference type="PANTHER" id="PTHR42881:SF2">
    <property type="entry name" value="PROLYL ENDOPEPTIDASE"/>
    <property type="match status" value="1"/>
</dbReference>
<protein>
    <recommendedName>
        <fullName evidence="3">prolyl oligopeptidase</fullName>
        <ecNumber evidence="3">3.4.21.26</ecNumber>
    </recommendedName>
</protein>
<dbReference type="InterPro" id="IPR051167">
    <property type="entry name" value="Prolyl_oligopep/macrocyclase"/>
</dbReference>
<feature type="domain" description="Peptidase S9A N-terminal" evidence="8">
    <location>
        <begin position="8"/>
        <end position="401"/>
    </location>
</feature>
<sequence length="680" mass="74838">MVRPEYPAARLSDHVDTYHGQAVPDPYRWLEDPDSPESRAWIEAQNRLTEAYLSGLPGRDHFRTRLTQLWDMPRRGAPWKRGGRYFQWQNTGLQNQDVLQVADQLDGPWRPLLDPNTLREDGTAAINSHAAGPGGQRLAYAVSDGGSDWQTWTVRDVVSGQDLPDRLEWSKFSGAAWLPDGSGFYYGRYPQPETGEALTSATYGQTVYLHRLGTAQSEDQLIYARPDQPEWGFYPQVSDDGTLLVLYVTHGTRTQNMLLVRPLAQDGDFTTLTPLFEAAYQFVGNDGPLVYALTDQAAPQGRLMVADLRAPEAGWQEVVPESSDTLEAVQMVPGGFLLLSLHDASHRLALVGRDGQGRQDIALPTLGTVTSLNTHPDDPEVLLGFTSFLYPQTAYRLTLPDLTLQPLFAPTLDFNVDAYETRQLFATSRDGTRVPMFVVHRKGLALTGDHPTLLYGYGGFNVSLTPSFSVSRLPWLEQGGVYVVANLRGGGEYGLAWHEAGMLERKQNVFDDFIACAEHLIQQGYTAPAHLGIQGGSNGGLLVGACLTQRPELFGAALPAVGVMDMLRFQRFTIGWAWTSDYGSSDDPEQFQTLLAYSPLHNLKDGVAYPPTLITTGDHDDRVVPAHSFKFAARMQAAQAGDAPVLIRIQTRGGHGAGKPTALVIEEQADLLTFLSAQLQ</sequence>
<dbReference type="GO" id="GO:0004252">
    <property type="term" value="F:serine-type endopeptidase activity"/>
    <property type="evidence" value="ECO:0007669"/>
    <property type="project" value="UniProtKB-EC"/>
</dbReference>
<dbReference type="KEGG" id="dsc:ABOD76_12610"/>
<dbReference type="EMBL" id="CP158299">
    <property type="protein sequence ID" value="XBV87103.1"/>
    <property type="molecule type" value="Genomic_DNA"/>
</dbReference>
<evidence type="ECO:0000256" key="5">
    <source>
        <dbReference type="ARBA" id="ARBA00022801"/>
    </source>
</evidence>
<dbReference type="GO" id="GO:0070012">
    <property type="term" value="F:oligopeptidase activity"/>
    <property type="evidence" value="ECO:0007669"/>
    <property type="project" value="TreeGrafter"/>
</dbReference>
<gene>
    <name evidence="9" type="ORF">ABOD76_12610</name>
</gene>
<dbReference type="Pfam" id="PF02897">
    <property type="entry name" value="Peptidase_S9_N"/>
    <property type="match status" value="1"/>
</dbReference>
<evidence type="ECO:0000256" key="1">
    <source>
        <dbReference type="ARBA" id="ARBA00001070"/>
    </source>
</evidence>
<keyword evidence="6" id="KW-0720">Serine protease</keyword>
<dbReference type="AlphaFoldDB" id="A0AAU7UE92"/>
<keyword evidence="5" id="KW-0378">Hydrolase</keyword>
<dbReference type="PANTHER" id="PTHR42881">
    <property type="entry name" value="PROLYL ENDOPEPTIDASE"/>
    <property type="match status" value="1"/>
</dbReference>
<dbReference type="GO" id="GO:0006508">
    <property type="term" value="P:proteolysis"/>
    <property type="evidence" value="ECO:0007669"/>
    <property type="project" value="UniProtKB-KW"/>
</dbReference>
<dbReference type="InterPro" id="IPR002470">
    <property type="entry name" value="Peptidase_S9A"/>
</dbReference>
<comment type="catalytic activity">
    <reaction evidence="1">
        <text>Hydrolysis of Pro-|-Xaa &gt;&gt; Ala-|-Xaa in oligopeptides.</text>
        <dbReference type="EC" id="3.4.21.26"/>
    </reaction>
</comment>
<organism evidence="9">
    <name type="scientific">Deinococcus sonorensis KR-87</name>
    <dbReference type="NCBI Taxonomy" id="694439"/>
    <lineage>
        <taxon>Bacteria</taxon>
        <taxon>Thermotogati</taxon>
        <taxon>Deinococcota</taxon>
        <taxon>Deinococci</taxon>
        <taxon>Deinococcales</taxon>
        <taxon>Deinococcaceae</taxon>
        <taxon>Deinococcus</taxon>
    </lineage>
</organism>
<dbReference type="SUPFAM" id="SSF50993">
    <property type="entry name" value="Peptidase/esterase 'gauge' domain"/>
    <property type="match status" value="1"/>
</dbReference>
<reference evidence="9" key="1">
    <citation type="submission" date="2024-06" db="EMBL/GenBank/DDBJ databases">
        <title>Draft Genome Sequence of Deinococcus sonorensis Type Strain KR-87, a Biofilm Producing Representative of the Genus Deinococcus.</title>
        <authorList>
            <person name="Boren L.S."/>
            <person name="Grosso R.A."/>
            <person name="Hugenberg-Cox A.N."/>
            <person name="Hill J.T.E."/>
            <person name="Albert C.M."/>
            <person name="Tuohy J.M."/>
        </authorList>
    </citation>
    <scope>NUCLEOTIDE SEQUENCE</scope>
    <source>
        <strain evidence="9">KR-87</strain>
    </source>
</reference>
<dbReference type="Pfam" id="PF00326">
    <property type="entry name" value="Peptidase_S9"/>
    <property type="match status" value="1"/>
</dbReference>
<keyword evidence="4" id="KW-0645">Protease</keyword>
<name>A0AAU7UE92_9DEIO</name>
<dbReference type="Gene3D" id="3.40.50.1820">
    <property type="entry name" value="alpha/beta hydrolase"/>
    <property type="match status" value="1"/>
</dbReference>
<accession>A0AAU7UE92</accession>
<evidence type="ECO:0000259" key="8">
    <source>
        <dbReference type="Pfam" id="PF02897"/>
    </source>
</evidence>
<evidence type="ECO:0000256" key="3">
    <source>
        <dbReference type="ARBA" id="ARBA00011897"/>
    </source>
</evidence>
<comment type="similarity">
    <text evidence="2">Belongs to the peptidase S9A family.</text>
</comment>
<dbReference type="FunFam" id="3.40.50.1820:FF:000005">
    <property type="entry name" value="Prolyl endopeptidase"/>
    <property type="match status" value="1"/>
</dbReference>
<evidence type="ECO:0000256" key="2">
    <source>
        <dbReference type="ARBA" id="ARBA00005228"/>
    </source>
</evidence>
<dbReference type="InterPro" id="IPR023302">
    <property type="entry name" value="Pept_S9A_N"/>
</dbReference>
<dbReference type="InterPro" id="IPR029058">
    <property type="entry name" value="AB_hydrolase_fold"/>
</dbReference>
<evidence type="ECO:0000313" key="9">
    <source>
        <dbReference type="EMBL" id="XBV87103.1"/>
    </source>
</evidence>
<feature type="domain" description="Peptidase S9 prolyl oligopeptidase catalytic" evidence="7">
    <location>
        <begin position="466"/>
        <end position="679"/>
    </location>
</feature>
<dbReference type="Gene3D" id="2.130.10.120">
    <property type="entry name" value="Prolyl oligopeptidase, N-terminal domain"/>
    <property type="match status" value="1"/>
</dbReference>
<dbReference type="RefSeq" id="WP_350245221.1">
    <property type="nucleotide sequence ID" value="NZ_CP158299.1"/>
</dbReference>
<proteinExistence type="inferred from homology"/>
<evidence type="ECO:0000259" key="7">
    <source>
        <dbReference type="Pfam" id="PF00326"/>
    </source>
</evidence>
<dbReference type="EC" id="3.4.21.26" evidence="3"/>
<dbReference type="SUPFAM" id="SSF53474">
    <property type="entry name" value="alpha/beta-Hydrolases"/>
    <property type="match status" value="1"/>
</dbReference>
<dbReference type="PRINTS" id="PR00862">
    <property type="entry name" value="PROLIGOPTASE"/>
</dbReference>
<evidence type="ECO:0000256" key="4">
    <source>
        <dbReference type="ARBA" id="ARBA00022670"/>
    </source>
</evidence>
<dbReference type="GO" id="GO:0005829">
    <property type="term" value="C:cytosol"/>
    <property type="evidence" value="ECO:0007669"/>
    <property type="project" value="TreeGrafter"/>
</dbReference>
<dbReference type="InterPro" id="IPR001375">
    <property type="entry name" value="Peptidase_S9_cat"/>
</dbReference>
<evidence type="ECO:0000256" key="6">
    <source>
        <dbReference type="ARBA" id="ARBA00022825"/>
    </source>
</evidence>